<sequence>NIVIFGETGVGKSSVINLMAGQEIAHISPDGAHRCTLHWTEYQITFENGSRYKVFDMVGLQEPRLQTGEYLFAISNAYSLINTLKECGGVNLLLFCIRGGIATATMQSNYRLFFKFFCKEKVPLALVVTNLERETRMEDWYTRNMGYLENYNIRSAGHACITAANLLDGRHRDKYEESCGILRRVVEVHCNTSMKGWADPRQGWLIKLEVSHPKKTDIIGVLTK</sequence>
<protein>
    <recommendedName>
        <fullName evidence="1">G domain-containing protein</fullName>
    </recommendedName>
</protein>
<name>A0A9P7JXN9_9AGAM</name>
<evidence type="ECO:0000313" key="3">
    <source>
        <dbReference type="Proteomes" id="UP000823399"/>
    </source>
</evidence>
<evidence type="ECO:0000313" key="2">
    <source>
        <dbReference type="EMBL" id="KAG2113789.1"/>
    </source>
</evidence>
<dbReference type="InterPro" id="IPR006073">
    <property type="entry name" value="GTP-bd"/>
</dbReference>
<dbReference type="Pfam" id="PF01926">
    <property type="entry name" value="MMR_HSR1"/>
    <property type="match status" value="1"/>
</dbReference>
<dbReference type="InterPro" id="IPR027417">
    <property type="entry name" value="P-loop_NTPase"/>
</dbReference>
<evidence type="ECO:0000259" key="1">
    <source>
        <dbReference type="Pfam" id="PF01926"/>
    </source>
</evidence>
<dbReference type="OrthoDB" id="8954335at2759"/>
<dbReference type="EMBL" id="JABBWM010000011">
    <property type="protein sequence ID" value="KAG2113789.1"/>
    <property type="molecule type" value="Genomic_DNA"/>
</dbReference>
<dbReference type="GeneID" id="64693291"/>
<accession>A0A9P7JXN9</accession>
<proteinExistence type="predicted"/>
<feature type="domain" description="G" evidence="1">
    <location>
        <begin position="2"/>
        <end position="126"/>
    </location>
</feature>
<dbReference type="Proteomes" id="UP000823399">
    <property type="component" value="Unassembled WGS sequence"/>
</dbReference>
<gene>
    <name evidence="2" type="ORF">F5147DRAFT_571090</name>
</gene>
<keyword evidence="3" id="KW-1185">Reference proteome</keyword>
<dbReference type="Gene3D" id="3.40.50.300">
    <property type="entry name" value="P-loop containing nucleotide triphosphate hydrolases"/>
    <property type="match status" value="1"/>
</dbReference>
<organism evidence="2 3">
    <name type="scientific">Suillus discolor</name>
    <dbReference type="NCBI Taxonomy" id="1912936"/>
    <lineage>
        <taxon>Eukaryota</taxon>
        <taxon>Fungi</taxon>
        <taxon>Dikarya</taxon>
        <taxon>Basidiomycota</taxon>
        <taxon>Agaricomycotina</taxon>
        <taxon>Agaricomycetes</taxon>
        <taxon>Agaricomycetidae</taxon>
        <taxon>Boletales</taxon>
        <taxon>Suillineae</taxon>
        <taxon>Suillaceae</taxon>
        <taxon>Suillus</taxon>
    </lineage>
</organism>
<feature type="non-terminal residue" evidence="2">
    <location>
        <position position="1"/>
    </location>
</feature>
<dbReference type="CDD" id="cd00882">
    <property type="entry name" value="Ras_like_GTPase"/>
    <property type="match status" value="1"/>
</dbReference>
<dbReference type="RefSeq" id="XP_041296083.1">
    <property type="nucleotide sequence ID" value="XM_041431032.1"/>
</dbReference>
<dbReference type="GO" id="GO:0005525">
    <property type="term" value="F:GTP binding"/>
    <property type="evidence" value="ECO:0007669"/>
    <property type="project" value="InterPro"/>
</dbReference>
<dbReference type="AlphaFoldDB" id="A0A9P7JXN9"/>
<comment type="caution">
    <text evidence="2">The sequence shown here is derived from an EMBL/GenBank/DDBJ whole genome shotgun (WGS) entry which is preliminary data.</text>
</comment>
<dbReference type="SUPFAM" id="SSF52540">
    <property type="entry name" value="P-loop containing nucleoside triphosphate hydrolases"/>
    <property type="match status" value="1"/>
</dbReference>
<reference evidence="2" key="1">
    <citation type="journal article" date="2020" name="New Phytol.">
        <title>Comparative genomics reveals dynamic genome evolution in host specialist ectomycorrhizal fungi.</title>
        <authorList>
            <person name="Lofgren L.A."/>
            <person name="Nguyen N.H."/>
            <person name="Vilgalys R."/>
            <person name="Ruytinx J."/>
            <person name="Liao H.L."/>
            <person name="Branco S."/>
            <person name="Kuo A."/>
            <person name="LaButti K."/>
            <person name="Lipzen A."/>
            <person name="Andreopoulos W."/>
            <person name="Pangilinan J."/>
            <person name="Riley R."/>
            <person name="Hundley H."/>
            <person name="Na H."/>
            <person name="Barry K."/>
            <person name="Grigoriev I.V."/>
            <person name="Stajich J.E."/>
            <person name="Kennedy P.G."/>
        </authorList>
    </citation>
    <scope>NUCLEOTIDE SEQUENCE</scope>
    <source>
        <strain evidence="2">FC423</strain>
    </source>
</reference>